<feature type="chain" id="PRO_5035858657" evidence="1">
    <location>
        <begin position="19"/>
        <end position="51"/>
    </location>
</feature>
<dbReference type="EMBL" id="CM026422">
    <property type="protein sequence ID" value="KAG0586835.1"/>
    <property type="molecule type" value="Genomic_DNA"/>
</dbReference>
<comment type="caution">
    <text evidence="2">The sequence shown here is derived from an EMBL/GenBank/DDBJ whole genome shotgun (WGS) entry which is preliminary data.</text>
</comment>
<accession>A0A8T0IUQ9</accession>
<keyword evidence="3" id="KW-1185">Reference proteome</keyword>
<dbReference type="AlphaFoldDB" id="A0A8T0IUQ9"/>
<dbReference type="Proteomes" id="UP000822688">
    <property type="component" value="Chromosome 2"/>
</dbReference>
<sequence length="51" mass="5966">MSIVVNVLRASAVLVVLRDLMEVFYTVQNPRQAVYPICLHLQVAMFYYYLD</sequence>
<proteinExistence type="predicted"/>
<evidence type="ECO:0000313" key="3">
    <source>
        <dbReference type="Proteomes" id="UP000822688"/>
    </source>
</evidence>
<organism evidence="2 3">
    <name type="scientific">Ceratodon purpureus</name>
    <name type="common">Fire moss</name>
    <name type="synonym">Dicranum purpureum</name>
    <dbReference type="NCBI Taxonomy" id="3225"/>
    <lineage>
        <taxon>Eukaryota</taxon>
        <taxon>Viridiplantae</taxon>
        <taxon>Streptophyta</taxon>
        <taxon>Embryophyta</taxon>
        <taxon>Bryophyta</taxon>
        <taxon>Bryophytina</taxon>
        <taxon>Bryopsida</taxon>
        <taxon>Dicranidae</taxon>
        <taxon>Pseudoditrichales</taxon>
        <taxon>Ditrichaceae</taxon>
        <taxon>Ceratodon</taxon>
    </lineage>
</organism>
<keyword evidence="1" id="KW-0732">Signal</keyword>
<evidence type="ECO:0000256" key="1">
    <source>
        <dbReference type="SAM" id="SignalP"/>
    </source>
</evidence>
<feature type="signal peptide" evidence="1">
    <location>
        <begin position="1"/>
        <end position="18"/>
    </location>
</feature>
<name>A0A8T0IUQ9_CERPU</name>
<protein>
    <submittedName>
        <fullName evidence="2">Uncharacterized protein</fullName>
    </submittedName>
</protein>
<gene>
    <name evidence="2" type="ORF">KC19_2G121200</name>
</gene>
<reference evidence="2" key="1">
    <citation type="submission" date="2020-06" db="EMBL/GenBank/DDBJ databases">
        <title>WGS assembly of Ceratodon purpureus strain R40.</title>
        <authorList>
            <person name="Carey S.B."/>
            <person name="Jenkins J."/>
            <person name="Shu S."/>
            <person name="Lovell J.T."/>
            <person name="Sreedasyam A."/>
            <person name="Maumus F."/>
            <person name="Tiley G.P."/>
            <person name="Fernandez-Pozo N."/>
            <person name="Barry K."/>
            <person name="Chen C."/>
            <person name="Wang M."/>
            <person name="Lipzen A."/>
            <person name="Daum C."/>
            <person name="Saski C.A."/>
            <person name="Payton A.C."/>
            <person name="Mcbreen J.C."/>
            <person name="Conrad R.E."/>
            <person name="Kollar L.M."/>
            <person name="Olsson S."/>
            <person name="Huttunen S."/>
            <person name="Landis J.B."/>
            <person name="Wickett N.J."/>
            <person name="Johnson M.G."/>
            <person name="Rensing S.A."/>
            <person name="Grimwood J."/>
            <person name="Schmutz J."/>
            <person name="Mcdaniel S.F."/>
        </authorList>
    </citation>
    <scope>NUCLEOTIDE SEQUENCE</scope>
    <source>
        <strain evidence="2">R40</strain>
    </source>
</reference>
<evidence type="ECO:0000313" key="2">
    <source>
        <dbReference type="EMBL" id="KAG0586835.1"/>
    </source>
</evidence>